<reference evidence="2" key="1">
    <citation type="submission" date="2014-09" db="EMBL/GenBank/DDBJ databases">
        <authorList>
            <person name="Mudge J."/>
            <person name="Ramaraj T."/>
            <person name="Lindquist I.E."/>
            <person name="Bharti A.K."/>
            <person name="Sundararajan A."/>
            <person name="Cameron C.T."/>
            <person name="Woodward J.E."/>
            <person name="May G.D."/>
            <person name="Brubaker C."/>
            <person name="Broadhvest J."/>
            <person name="Wilkins T.A."/>
        </authorList>
    </citation>
    <scope>NUCLEOTIDE SEQUENCE</scope>
    <source>
        <strain evidence="2">cv. AKA8401</strain>
    </source>
</reference>
<dbReference type="Proteomes" id="UP000032142">
    <property type="component" value="Unassembled WGS sequence"/>
</dbReference>
<gene>
    <name evidence="1" type="ORF">F383_06934</name>
</gene>
<sequence>MACISWNIFFWKCWIWLCN</sequence>
<name>A0A0B0NUH8_GOSAR</name>
<organism evidence="1 2">
    <name type="scientific">Gossypium arboreum</name>
    <name type="common">Tree cotton</name>
    <name type="synonym">Gossypium nanking</name>
    <dbReference type="NCBI Taxonomy" id="29729"/>
    <lineage>
        <taxon>Eukaryota</taxon>
        <taxon>Viridiplantae</taxon>
        <taxon>Streptophyta</taxon>
        <taxon>Embryophyta</taxon>
        <taxon>Tracheophyta</taxon>
        <taxon>Spermatophyta</taxon>
        <taxon>Magnoliopsida</taxon>
        <taxon>eudicotyledons</taxon>
        <taxon>Gunneridae</taxon>
        <taxon>Pentapetalae</taxon>
        <taxon>rosids</taxon>
        <taxon>malvids</taxon>
        <taxon>Malvales</taxon>
        <taxon>Malvaceae</taxon>
        <taxon>Malvoideae</taxon>
        <taxon>Gossypium</taxon>
    </lineage>
</organism>
<keyword evidence="2" id="KW-1185">Reference proteome</keyword>
<evidence type="ECO:0000313" key="2">
    <source>
        <dbReference type="Proteomes" id="UP000032142"/>
    </source>
</evidence>
<dbReference type="EMBL" id="KN403884">
    <property type="protein sequence ID" value="KHG15489.1"/>
    <property type="molecule type" value="Genomic_DNA"/>
</dbReference>
<dbReference type="AlphaFoldDB" id="A0A0B0NUH8"/>
<evidence type="ECO:0000313" key="1">
    <source>
        <dbReference type="EMBL" id="KHG15489.1"/>
    </source>
</evidence>
<accession>A0A0B0NUH8</accession>
<proteinExistence type="predicted"/>
<protein>
    <submittedName>
        <fullName evidence="1">Uncharacterized protein</fullName>
    </submittedName>
</protein>